<feature type="domain" description="FAD-binding PCMH-type" evidence="4">
    <location>
        <begin position="1"/>
        <end position="177"/>
    </location>
</feature>
<keyword evidence="1" id="KW-0285">Flavoprotein</keyword>
<dbReference type="SUPFAM" id="SSF56176">
    <property type="entry name" value="FAD-binding/transporter-associated domain-like"/>
    <property type="match status" value="1"/>
</dbReference>
<dbReference type="Pfam" id="PF03450">
    <property type="entry name" value="CO_deh_flav_C"/>
    <property type="match status" value="1"/>
</dbReference>
<evidence type="ECO:0000256" key="1">
    <source>
        <dbReference type="ARBA" id="ARBA00022630"/>
    </source>
</evidence>
<dbReference type="Gene3D" id="3.30.43.10">
    <property type="entry name" value="Uridine Diphospho-n-acetylenolpyruvylglucosamine Reductase, domain 2"/>
    <property type="match status" value="1"/>
</dbReference>
<dbReference type="InterPro" id="IPR016169">
    <property type="entry name" value="FAD-bd_PCMH_sub2"/>
</dbReference>
<dbReference type="InterPro" id="IPR036318">
    <property type="entry name" value="FAD-bd_PCMH-like_sf"/>
</dbReference>
<evidence type="ECO:0000313" key="6">
    <source>
        <dbReference type="Proteomes" id="UP000198661"/>
    </source>
</evidence>
<dbReference type="FunFam" id="3.30.465.10:FF:000017">
    <property type="entry name" value="Xanthine dehydrogenase, FAD binding subunit"/>
    <property type="match status" value="1"/>
</dbReference>
<protein>
    <submittedName>
        <fullName evidence="5">Carbon-monoxide dehydrogenase medium subunit</fullName>
    </submittedName>
</protein>
<proteinExistence type="predicted"/>
<dbReference type="Proteomes" id="UP000198661">
    <property type="component" value="Unassembled WGS sequence"/>
</dbReference>
<dbReference type="PANTHER" id="PTHR42659">
    <property type="entry name" value="XANTHINE DEHYDROGENASE SUBUNIT C-RELATED"/>
    <property type="match status" value="1"/>
</dbReference>
<sequence>MIPDTFEYARAGSVEEALRMLKEAGGEAKLLAGGHSLLPMMKMRLTSPGKLIDISRIRELRGVRREEDRLVVGALTTHRQVAGDPLVREHLPALAEAASQIGDLQVRNRGTVGGNLAHADPASDLPAVAVALEAELEVQGPDGKQTFGADGFFLGPLITALPEDGLLTSVSFAIPPEGAKSTYVKFPHPASGYAVVGVAAALGTGADGTVNYVRIGITGASDTAYRAEAAEQALLGKKPTEETIREAAARAAEGREMNGDLFASSGYRRHLVQVYTARALRKLLG</sequence>
<dbReference type="STRING" id="201973.SAMN04488025_10373"/>
<evidence type="ECO:0000259" key="4">
    <source>
        <dbReference type="PROSITE" id="PS51387"/>
    </source>
</evidence>
<dbReference type="RefSeq" id="WP_092035721.1">
    <property type="nucleotide sequence ID" value="NZ_FOOK01000003.1"/>
</dbReference>
<evidence type="ECO:0000256" key="3">
    <source>
        <dbReference type="ARBA" id="ARBA00023002"/>
    </source>
</evidence>
<dbReference type="Pfam" id="PF00941">
    <property type="entry name" value="FAD_binding_5"/>
    <property type="match status" value="1"/>
</dbReference>
<organism evidence="5 6">
    <name type="scientific">Planifilum fulgidum</name>
    <dbReference type="NCBI Taxonomy" id="201973"/>
    <lineage>
        <taxon>Bacteria</taxon>
        <taxon>Bacillati</taxon>
        <taxon>Bacillota</taxon>
        <taxon>Bacilli</taxon>
        <taxon>Bacillales</taxon>
        <taxon>Thermoactinomycetaceae</taxon>
        <taxon>Planifilum</taxon>
    </lineage>
</organism>
<dbReference type="SMART" id="SM01092">
    <property type="entry name" value="CO_deh_flav_C"/>
    <property type="match status" value="1"/>
</dbReference>
<keyword evidence="2" id="KW-0274">FAD</keyword>
<evidence type="ECO:0000313" key="5">
    <source>
        <dbReference type="EMBL" id="SFF70874.1"/>
    </source>
</evidence>
<keyword evidence="6" id="KW-1185">Reference proteome</keyword>
<dbReference type="GO" id="GO:0071949">
    <property type="term" value="F:FAD binding"/>
    <property type="evidence" value="ECO:0007669"/>
    <property type="project" value="InterPro"/>
</dbReference>
<dbReference type="InterPro" id="IPR051312">
    <property type="entry name" value="Diverse_Substr_Oxidored"/>
</dbReference>
<dbReference type="AlphaFoldDB" id="A0A1I2KV37"/>
<dbReference type="InterPro" id="IPR036683">
    <property type="entry name" value="CO_DH_flav_C_dom_sf"/>
</dbReference>
<dbReference type="InterPro" id="IPR016167">
    <property type="entry name" value="FAD-bd_PCMH_sub1"/>
</dbReference>
<reference evidence="5 6" key="1">
    <citation type="submission" date="2016-10" db="EMBL/GenBank/DDBJ databases">
        <authorList>
            <person name="de Groot N.N."/>
        </authorList>
    </citation>
    <scope>NUCLEOTIDE SEQUENCE [LARGE SCALE GENOMIC DNA]</scope>
    <source>
        <strain evidence="5 6">DSM 44945</strain>
    </source>
</reference>
<dbReference type="PROSITE" id="PS51387">
    <property type="entry name" value="FAD_PCMH"/>
    <property type="match status" value="1"/>
</dbReference>
<evidence type="ECO:0000256" key="2">
    <source>
        <dbReference type="ARBA" id="ARBA00022827"/>
    </source>
</evidence>
<dbReference type="InterPro" id="IPR016166">
    <property type="entry name" value="FAD-bd_PCMH"/>
</dbReference>
<accession>A0A1I2KV37</accession>
<name>A0A1I2KV37_9BACL</name>
<dbReference type="InterPro" id="IPR002346">
    <property type="entry name" value="Mopterin_DH_FAD-bd"/>
</dbReference>
<dbReference type="EMBL" id="FOOK01000003">
    <property type="protein sequence ID" value="SFF70874.1"/>
    <property type="molecule type" value="Genomic_DNA"/>
</dbReference>
<dbReference type="OrthoDB" id="9774454at2"/>
<dbReference type="GO" id="GO:0016491">
    <property type="term" value="F:oxidoreductase activity"/>
    <property type="evidence" value="ECO:0007669"/>
    <property type="project" value="UniProtKB-KW"/>
</dbReference>
<dbReference type="PANTHER" id="PTHR42659:SF2">
    <property type="entry name" value="XANTHINE DEHYDROGENASE SUBUNIT C-RELATED"/>
    <property type="match status" value="1"/>
</dbReference>
<dbReference type="InterPro" id="IPR005107">
    <property type="entry name" value="CO_DH_flav_C"/>
</dbReference>
<dbReference type="SUPFAM" id="SSF55447">
    <property type="entry name" value="CO dehydrogenase flavoprotein C-terminal domain-like"/>
    <property type="match status" value="1"/>
</dbReference>
<dbReference type="Gene3D" id="3.30.390.50">
    <property type="entry name" value="CO dehydrogenase flavoprotein, C-terminal domain"/>
    <property type="match status" value="1"/>
</dbReference>
<keyword evidence="3" id="KW-0560">Oxidoreductase</keyword>
<gene>
    <name evidence="5" type="ORF">SAMN04488025_10373</name>
</gene>
<dbReference type="Gene3D" id="3.30.465.10">
    <property type="match status" value="1"/>
</dbReference>